<feature type="transmembrane region" description="Helical" evidence="5">
    <location>
        <begin position="53"/>
        <end position="70"/>
    </location>
</feature>
<evidence type="ECO:0000259" key="6">
    <source>
        <dbReference type="Pfam" id="PF04932"/>
    </source>
</evidence>
<evidence type="ECO:0000256" key="2">
    <source>
        <dbReference type="ARBA" id="ARBA00022692"/>
    </source>
</evidence>
<feature type="transmembrane region" description="Helical" evidence="5">
    <location>
        <begin position="375"/>
        <end position="395"/>
    </location>
</feature>
<dbReference type="Pfam" id="PF04932">
    <property type="entry name" value="Wzy_C"/>
    <property type="match status" value="1"/>
</dbReference>
<feature type="transmembrane region" description="Helical" evidence="5">
    <location>
        <begin position="206"/>
        <end position="228"/>
    </location>
</feature>
<feature type="transmembrane region" description="Helical" evidence="5">
    <location>
        <begin position="12"/>
        <end position="41"/>
    </location>
</feature>
<evidence type="ECO:0000256" key="1">
    <source>
        <dbReference type="ARBA" id="ARBA00004141"/>
    </source>
</evidence>
<evidence type="ECO:0000256" key="5">
    <source>
        <dbReference type="SAM" id="Phobius"/>
    </source>
</evidence>
<name>A0A242KWQ2_ENTMU</name>
<reference evidence="7 8" key="1">
    <citation type="submission" date="2017-05" db="EMBL/GenBank/DDBJ databases">
        <title>The Genome Sequence of Enterococcus mundtii 6B1_DIV0119.</title>
        <authorList>
            <consortium name="The Broad Institute Genomics Platform"/>
            <consortium name="The Broad Institute Genomic Center for Infectious Diseases"/>
            <person name="Earl A."/>
            <person name="Manson A."/>
            <person name="Schwartman J."/>
            <person name="Gilmore M."/>
            <person name="Abouelleil A."/>
            <person name="Cao P."/>
            <person name="Chapman S."/>
            <person name="Cusick C."/>
            <person name="Shea T."/>
            <person name="Young S."/>
            <person name="Neafsey D."/>
            <person name="Nusbaum C."/>
            <person name="Birren B."/>
        </authorList>
    </citation>
    <scope>NUCLEOTIDE SEQUENCE [LARGE SCALE GENOMIC DNA]</scope>
    <source>
        <strain evidence="7 8">6B1_DIV0119</strain>
    </source>
</reference>
<evidence type="ECO:0000313" key="7">
    <source>
        <dbReference type="EMBL" id="OTP26386.1"/>
    </source>
</evidence>
<keyword evidence="3 5" id="KW-1133">Transmembrane helix</keyword>
<feature type="transmembrane region" description="Helical" evidence="5">
    <location>
        <begin position="164"/>
        <end position="186"/>
    </location>
</feature>
<dbReference type="EMBL" id="NGMS01000001">
    <property type="protein sequence ID" value="OTP26386.1"/>
    <property type="molecule type" value="Genomic_DNA"/>
</dbReference>
<feature type="transmembrane region" description="Helical" evidence="5">
    <location>
        <begin position="283"/>
        <end position="301"/>
    </location>
</feature>
<evidence type="ECO:0000313" key="8">
    <source>
        <dbReference type="Proteomes" id="UP000195024"/>
    </source>
</evidence>
<organism evidence="7 8">
    <name type="scientific">Enterococcus mundtii</name>
    <dbReference type="NCBI Taxonomy" id="53346"/>
    <lineage>
        <taxon>Bacteria</taxon>
        <taxon>Bacillati</taxon>
        <taxon>Bacillota</taxon>
        <taxon>Bacilli</taxon>
        <taxon>Lactobacillales</taxon>
        <taxon>Enterococcaceae</taxon>
        <taxon>Enterococcus</taxon>
    </lineage>
</organism>
<proteinExistence type="predicted"/>
<keyword evidence="4 5" id="KW-0472">Membrane</keyword>
<dbReference type="GO" id="GO:0016020">
    <property type="term" value="C:membrane"/>
    <property type="evidence" value="ECO:0007669"/>
    <property type="project" value="UniProtKB-SubCell"/>
</dbReference>
<dbReference type="InterPro" id="IPR007016">
    <property type="entry name" value="O-antigen_ligase-rel_domated"/>
</dbReference>
<feature type="transmembrane region" description="Helical" evidence="5">
    <location>
        <begin position="108"/>
        <end position="128"/>
    </location>
</feature>
<feature type="domain" description="O-antigen ligase-related" evidence="6">
    <location>
        <begin position="244"/>
        <end position="388"/>
    </location>
</feature>
<keyword evidence="2 5" id="KW-0812">Transmembrane</keyword>
<feature type="transmembrane region" description="Helical" evidence="5">
    <location>
        <begin position="235"/>
        <end position="253"/>
    </location>
</feature>
<protein>
    <recommendedName>
        <fullName evidence="6">O-antigen ligase-related domain-containing protein</fullName>
    </recommendedName>
</protein>
<evidence type="ECO:0000256" key="3">
    <source>
        <dbReference type="ARBA" id="ARBA00022989"/>
    </source>
</evidence>
<accession>A0A242KWQ2</accession>
<dbReference type="InterPro" id="IPR051533">
    <property type="entry name" value="WaaL-like"/>
</dbReference>
<feature type="transmembrane region" description="Helical" evidence="5">
    <location>
        <begin position="134"/>
        <end position="152"/>
    </location>
</feature>
<dbReference type="RefSeq" id="WP_176285261.1">
    <property type="nucleotide sequence ID" value="NZ_NGMS01000001.1"/>
</dbReference>
<dbReference type="AlphaFoldDB" id="A0A242KWQ2"/>
<feature type="transmembrane region" description="Helical" evidence="5">
    <location>
        <begin position="76"/>
        <end position="96"/>
    </location>
</feature>
<dbReference type="PANTHER" id="PTHR37422:SF23">
    <property type="entry name" value="TEICHURONIC ACID BIOSYNTHESIS PROTEIN TUAE"/>
    <property type="match status" value="1"/>
</dbReference>
<feature type="transmembrane region" description="Helical" evidence="5">
    <location>
        <begin position="440"/>
        <end position="458"/>
    </location>
</feature>
<dbReference type="PANTHER" id="PTHR37422">
    <property type="entry name" value="TEICHURONIC ACID BIOSYNTHESIS PROTEIN TUAE"/>
    <property type="match status" value="1"/>
</dbReference>
<evidence type="ECO:0000256" key="4">
    <source>
        <dbReference type="ARBA" id="ARBA00023136"/>
    </source>
</evidence>
<dbReference type="Proteomes" id="UP000195024">
    <property type="component" value="Unassembled WGS sequence"/>
</dbReference>
<comment type="subcellular location">
    <subcellularLocation>
        <location evidence="1">Membrane</location>
        <topology evidence="1">Multi-pass membrane protein</topology>
    </subcellularLocation>
</comment>
<feature type="transmembrane region" description="Helical" evidence="5">
    <location>
        <begin position="415"/>
        <end position="434"/>
    </location>
</feature>
<sequence>MDTDNKFSFLSSLLLFILLGFIGSITPYGYLLILIVCCYVFFSGVSFEKLLEFMWPLLIISLFVGTYFGIPGHENIYLFRFLLPIYIGILFVFGQLNLKNLSYYKIPLLILLILFILSSASYMFALYKDQVFRYSYYLLEIFLIFFLCFEKITSKKELLKTMNYVNYFFIANLLVGIVEILLGIHLKLSSANIYVTTTIKYQPTGFFYNTNDYALFISVYYPIIIYFIRNKFLNWRLHAVYVLVTLTSLFVVISSYSRLGILSLGINVVITVYQFYGKKFNLIAFLGFPIWFYSILKIPLLNNLFNTIFVSFTQKNGSTSARELLYQRLWQICKDSKFMGIGAGGAPRKLYNMNLGFESINSDGYSTGHNFFLELLANLGIFGFSLFMLLIIYVVKVIVRNANCPKVRLKDKDSVLMGIEVLTSFLASMIALSTVIEKRYLWFSLIIILISLQQSYYLQGKIDNKDFAFNMYK</sequence>
<gene>
    <name evidence="7" type="ORF">A5802_000097</name>
</gene>
<comment type="caution">
    <text evidence="7">The sequence shown here is derived from an EMBL/GenBank/DDBJ whole genome shotgun (WGS) entry which is preliminary data.</text>
</comment>